<dbReference type="InterPro" id="IPR002885">
    <property type="entry name" value="PPR_rpt"/>
</dbReference>
<sequence length="121" mass="13101">MPERSLVSWNTMIGSLTQNGEEQKALGLFLQMRREGNHFSEFTVSSVLCACAAKCAVFECKQLHVLAVKLAMNLNVYVGTALLDVYAKSGLIKDASSVFASLPERSEVTWSSMVAGSGSSY</sequence>
<dbReference type="GO" id="GO:0009451">
    <property type="term" value="P:RNA modification"/>
    <property type="evidence" value="ECO:0007669"/>
    <property type="project" value="InterPro"/>
</dbReference>
<dbReference type="Pfam" id="PF13041">
    <property type="entry name" value="PPR_2"/>
    <property type="match status" value="1"/>
</dbReference>
<accession>A0AAD4WIA3</accession>
<name>A0AAD4WIA3_PRUDU</name>
<proteinExistence type="predicted"/>
<dbReference type="Proteomes" id="UP001054821">
    <property type="component" value="Chromosome 2"/>
</dbReference>
<evidence type="ECO:0000313" key="3">
    <source>
        <dbReference type="EMBL" id="KAI5343646.1"/>
    </source>
</evidence>
<dbReference type="Pfam" id="PF01535">
    <property type="entry name" value="PPR"/>
    <property type="match status" value="1"/>
</dbReference>
<evidence type="ECO:0000256" key="1">
    <source>
        <dbReference type="ARBA" id="ARBA00022737"/>
    </source>
</evidence>
<dbReference type="EMBL" id="JAJFAZ020000002">
    <property type="protein sequence ID" value="KAI5343646.1"/>
    <property type="molecule type" value="Genomic_DNA"/>
</dbReference>
<reference evidence="3 4" key="1">
    <citation type="journal article" date="2022" name="G3 (Bethesda)">
        <title>Whole-genome sequence and methylome profiling of the almond [Prunus dulcis (Mill.) D.A. Webb] cultivar 'Nonpareil'.</title>
        <authorList>
            <person name="D'Amico-Willman K.M."/>
            <person name="Ouma W.Z."/>
            <person name="Meulia T."/>
            <person name="Sideli G.M."/>
            <person name="Gradziel T.M."/>
            <person name="Fresnedo-Ramirez J."/>
        </authorList>
    </citation>
    <scope>NUCLEOTIDE SEQUENCE [LARGE SCALE GENOMIC DNA]</scope>
    <source>
        <strain evidence="3">Clone GOH B32 T37-40</strain>
    </source>
</reference>
<dbReference type="AlphaFoldDB" id="A0AAD4WIA3"/>
<organism evidence="3 4">
    <name type="scientific">Prunus dulcis</name>
    <name type="common">Almond</name>
    <name type="synonym">Amygdalus dulcis</name>
    <dbReference type="NCBI Taxonomy" id="3755"/>
    <lineage>
        <taxon>Eukaryota</taxon>
        <taxon>Viridiplantae</taxon>
        <taxon>Streptophyta</taxon>
        <taxon>Embryophyta</taxon>
        <taxon>Tracheophyta</taxon>
        <taxon>Spermatophyta</taxon>
        <taxon>Magnoliopsida</taxon>
        <taxon>eudicotyledons</taxon>
        <taxon>Gunneridae</taxon>
        <taxon>Pentapetalae</taxon>
        <taxon>rosids</taxon>
        <taxon>fabids</taxon>
        <taxon>Rosales</taxon>
        <taxon>Rosaceae</taxon>
        <taxon>Amygdaloideae</taxon>
        <taxon>Amygdaleae</taxon>
        <taxon>Prunus</taxon>
    </lineage>
</organism>
<protein>
    <recommendedName>
        <fullName evidence="5">Pentatricopeptide repeat-containing protein</fullName>
    </recommendedName>
</protein>
<feature type="repeat" description="PPR" evidence="2">
    <location>
        <begin position="5"/>
        <end position="39"/>
    </location>
</feature>
<keyword evidence="1" id="KW-0677">Repeat</keyword>
<dbReference type="Gene3D" id="1.25.40.10">
    <property type="entry name" value="Tetratricopeptide repeat domain"/>
    <property type="match status" value="2"/>
</dbReference>
<gene>
    <name evidence="3" type="ORF">L3X38_011522</name>
</gene>
<evidence type="ECO:0008006" key="5">
    <source>
        <dbReference type="Google" id="ProtNLM"/>
    </source>
</evidence>
<dbReference type="PANTHER" id="PTHR47926">
    <property type="entry name" value="PENTATRICOPEPTIDE REPEAT-CONTAINING PROTEIN"/>
    <property type="match status" value="1"/>
</dbReference>
<dbReference type="InterPro" id="IPR011990">
    <property type="entry name" value="TPR-like_helical_dom_sf"/>
</dbReference>
<comment type="caution">
    <text evidence="3">The sequence shown here is derived from an EMBL/GenBank/DDBJ whole genome shotgun (WGS) entry which is preliminary data.</text>
</comment>
<dbReference type="GO" id="GO:0003723">
    <property type="term" value="F:RNA binding"/>
    <property type="evidence" value="ECO:0007669"/>
    <property type="project" value="InterPro"/>
</dbReference>
<dbReference type="InterPro" id="IPR046960">
    <property type="entry name" value="PPR_At4g14850-like_plant"/>
</dbReference>
<evidence type="ECO:0000256" key="2">
    <source>
        <dbReference type="PROSITE-ProRule" id="PRU00708"/>
    </source>
</evidence>
<dbReference type="PROSITE" id="PS51375">
    <property type="entry name" value="PPR"/>
    <property type="match status" value="1"/>
</dbReference>
<keyword evidence="4" id="KW-1185">Reference proteome</keyword>
<dbReference type="NCBIfam" id="TIGR00756">
    <property type="entry name" value="PPR"/>
    <property type="match status" value="1"/>
</dbReference>
<evidence type="ECO:0000313" key="4">
    <source>
        <dbReference type="Proteomes" id="UP001054821"/>
    </source>
</evidence>